<reference evidence="3" key="1">
    <citation type="submission" date="2014-11" db="EMBL/GenBank/DDBJ databases">
        <authorList>
            <person name="Otto D Thomas"/>
            <person name="Naeem Raeece"/>
        </authorList>
    </citation>
    <scope>NUCLEOTIDE SEQUENCE</scope>
</reference>
<feature type="region of interest" description="Disordered" evidence="1">
    <location>
        <begin position="32"/>
        <end position="86"/>
    </location>
</feature>
<accession>A0A0G4HFT9</accession>
<keyword evidence="2" id="KW-0732">Signal</keyword>
<feature type="chain" id="PRO_5005191935" description="FAD dependent oxidoreductase domain-containing protein" evidence="2">
    <location>
        <begin position="27"/>
        <end position="653"/>
    </location>
</feature>
<evidence type="ECO:0008006" key="4">
    <source>
        <dbReference type="Google" id="ProtNLM"/>
    </source>
</evidence>
<dbReference type="EMBL" id="CDMZ01002579">
    <property type="protein sequence ID" value="CEM42972.1"/>
    <property type="molecule type" value="Genomic_DNA"/>
</dbReference>
<proteinExistence type="predicted"/>
<dbReference type="PANTHER" id="PTHR32098">
    <property type="entry name" value="LYCOPENE BETA/EPSILON CYCLASE PROTEIN"/>
    <property type="match status" value="1"/>
</dbReference>
<gene>
    <name evidence="3" type="ORF">Cvel_27177</name>
</gene>
<feature type="signal peptide" evidence="2">
    <location>
        <begin position="1"/>
        <end position="26"/>
    </location>
</feature>
<dbReference type="AlphaFoldDB" id="A0A0G4HFT9"/>
<name>A0A0G4HFT9_9ALVE</name>
<evidence type="ECO:0000313" key="3">
    <source>
        <dbReference type="EMBL" id="CEM42972.1"/>
    </source>
</evidence>
<dbReference type="PANTHER" id="PTHR32098:SF5">
    <property type="entry name" value="LYCOPENE BETA_EPSILON CYCLASE PROTEIN"/>
    <property type="match status" value="1"/>
</dbReference>
<dbReference type="InterPro" id="IPR036188">
    <property type="entry name" value="FAD/NAD-bd_sf"/>
</dbReference>
<dbReference type="SUPFAM" id="SSF51905">
    <property type="entry name" value="FAD/NAD(P)-binding domain"/>
    <property type="match status" value="1"/>
</dbReference>
<evidence type="ECO:0000256" key="1">
    <source>
        <dbReference type="SAM" id="MobiDB-lite"/>
    </source>
</evidence>
<organism evidence="3">
    <name type="scientific">Chromera velia CCMP2878</name>
    <dbReference type="NCBI Taxonomy" id="1169474"/>
    <lineage>
        <taxon>Eukaryota</taxon>
        <taxon>Sar</taxon>
        <taxon>Alveolata</taxon>
        <taxon>Colpodellida</taxon>
        <taxon>Chromeraceae</taxon>
        <taxon>Chromera</taxon>
    </lineage>
</organism>
<protein>
    <recommendedName>
        <fullName evidence="4">FAD dependent oxidoreductase domain-containing protein</fullName>
    </recommendedName>
</protein>
<dbReference type="VEuPathDB" id="CryptoDB:Cvel_27177"/>
<dbReference type="Gene3D" id="3.50.50.60">
    <property type="entry name" value="FAD/NAD(P)-binding domain"/>
    <property type="match status" value="1"/>
</dbReference>
<sequence>MSLLRRFVHVLVSAVLLFWELCETEAFVPSPSHGFAPLSSPRSRKQNSKGERQKKGGLLALGGSVTKTSVEGEKETASRNGGSSPSLTEKIFASLPENLQTGGAGGSSTYTGLKKLDDRWRSIRESSSSLPFRPDFVTVVGDIGSEREGVAQQPEFDVVICGGNLGILFALALLRRGFRVAVVEGGKLAGRPQEWNISKKEVMELTENPALLTEEEVEEIVVSNFGPMRCGFKISEEDTEGFEVEVDGILNSGVMPTKLIGKCREKFEKEGGKVFEFSPIDSIQIAPGEAVVRLKGKEGKERKSLTSRLVLDGMGFNSPIAMQMREGQRPDGVCLVVGSCARGFEESKNKKGDLIYADTPLLQRGGDASRVQYFWEAFPASSGKKDRTTYMFTYMDAASARPSLEDLFEDYWALMPKYQGVKLEDLKFLRVVFGLFLSYKNAPLKTTFDRIVPIGDASGVQSPLSFGGLAATIRHLPRLVAGLEEALEADAVGKEDLQRLSPYQPNNRVAWLFQQNMGVPIRNGKSFEAFPEEGTSRILAQNFRKLYELGDRTLRPFLLDSYQLVPLMKSLLAVGVENPGIIPNTIQLVGLDTLILWAFHLGAFAFYSLLHVAVGTPIRQSGLSSKLSPLQRYRLQRLLDEWEYGSGLDYYRH</sequence>
<evidence type="ECO:0000256" key="2">
    <source>
        <dbReference type="SAM" id="SignalP"/>
    </source>
</evidence>